<dbReference type="InterPro" id="IPR043154">
    <property type="entry name" value="Sec-1-like_dom1"/>
</dbReference>
<protein>
    <submittedName>
        <fullName evidence="3">Sec1 family domain-containing protein</fullName>
    </submittedName>
</protein>
<evidence type="ECO:0000256" key="1">
    <source>
        <dbReference type="ARBA" id="ARBA00009884"/>
    </source>
</evidence>
<name>A0A1D3CXH4_9EIME</name>
<dbReference type="InterPro" id="IPR001619">
    <property type="entry name" value="Sec1-like"/>
</dbReference>
<dbReference type="VEuPathDB" id="ToxoDB:LOC34621417"/>
<feature type="region of interest" description="Disordered" evidence="2">
    <location>
        <begin position="716"/>
        <end position="757"/>
    </location>
</feature>
<evidence type="ECO:0000256" key="2">
    <source>
        <dbReference type="SAM" id="MobiDB-lite"/>
    </source>
</evidence>
<dbReference type="Gene3D" id="3.40.50.1910">
    <property type="match status" value="2"/>
</dbReference>
<feature type="compositionally biased region" description="Low complexity" evidence="2">
    <location>
        <begin position="388"/>
        <end position="412"/>
    </location>
</feature>
<dbReference type="InterPro" id="IPR036045">
    <property type="entry name" value="Sec1-like_sf"/>
</dbReference>
<organism evidence="3 4">
    <name type="scientific">Cyclospora cayetanensis</name>
    <dbReference type="NCBI Taxonomy" id="88456"/>
    <lineage>
        <taxon>Eukaryota</taxon>
        <taxon>Sar</taxon>
        <taxon>Alveolata</taxon>
        <taxon>Apicomplexa</taxon>
        <taxon>Conoidasida</taxon>
        <taxon>Coccidia</taxon>
        <taxon>Eucoccidiorida</taxon>
        <taxon>Eimeriorina</taxon>
        <taxon>Eimeriidae</taxon>
        <taxon>Cyclospora</taxon>
    </lineage>
</organism>
<feature type="region of interest" description="Disordered" evidence="2">
    <location>
        <begin position="387"/>
        <end position="420"/>
    </location>
</feature>
<feature type="region of interest" description="Disordered" evidence="2">
    <location>
        <begin position="1"/>
        <end position="33"/>
    </location>
</feature>
<feature type="compositionally biased region" description="Polar residues" evidence="2">
    <location>
        <begin position="1"/>
        <end position="12"/>
    </location>
</feature>
<dbReference type="Proteomes" id="UP000095192">
    <property type="component" value="Unassembled WGS sequence"/>
</dbReference>
<dbReference type="VEuPathDB" id="ToxoDB:cyc_04979"/>
<keyword evidence="4" id="KW-1185">Reference proteome</keyword>
<dbReference type="PANTHER" id="PTHR11679">
    <property type="entry name" value="VESICLE PROTEIN SORTING-ASSOCIATED"/>
    <property type="match status" value="1"/>
</dbReference>
<proteinExistence type="inferred from homology"/>
<dbReference type="AlphaFoldDB" id="A0A1D3CXH4"/>
<sequence length="830" mass="88471">MASTAFSLNIPQDTADDGSLPNKRQQDPVIPPDSGLLSAVEETCVAVGSHYRRKLLDALSGIEGHKLLLLEESLAAAVSCLVDAAALQQHGVERCFALGAFPLSVSSVPSQTALAPTVLFLCRPRLSRLPLIIRHMAQIEGSFPQAQAPASAHAESSNCPPAAEEALWSFPLPPATSKSGRRYVVAFIPNPSEFLAGELRRLLSSSTAQQSAAEDSASSSSSSSSLIPAAAASLISNISSTLLPLGSTPSTTATSHASLRSVSSDCVLVTHCPLRLFPVEKDLLSLEIPNFFRAFHGQGDPTLCKQVADTVVSLQEELQQGVLIPNLRCIGSAAKSVADFLIRRRREQQQQRLQLEEASLGVAAAGTGLPADLVPPVHSVLDVTDLEGPPTAQANGPQGAPGAIGAPALGMGPPRGPPGRPVMPHKADMLVVFDRRADLVTPLCTTFTYEGLLDSMLGMDGSGIEASASEASFSSGGVERDLVMIEPARRQRVSLVGDSLYAALKNLHQSEVGGALHRVASDIQQTYREKESLRTIADISSFMPKFKAKQQEHSSLSLHVKLASFVSAVAKHPAYHHRLCIEDQILQGGGTGPSGTFGACSVEMFEAVVQQHGLPELRRIAALHKVGLLREQQAQRSGKAAASGMGLQRWKLIKDKCRLMVEEDQAARDIAYACSGYAPLSIRLLQLLHESPLGWRAIPDILNSLWGPAMEIRQQQPLPKVPQQQQQQQQHRGGEGKASAGALAASNTSSHTSGPLVPPGPSAVAPVLILMLFLGGVSHSEIAAVRRLNEIERKGGVKSEQPEGYRQYLILTTEILTPRKLFKGMINDVD</sequence>
<dbReference type="Pfam" id="PF00995">
    <property type="entry name" value="Sec1"/>
    <property type="match status" value="2"/>
</dbReference>
<gene>
    <name evidence="3" type="ORF">cyc_04979</name>
</gene>
<dbReference type="SUPFAM" id="SSF56815">
    <property type="entry name" value="Sec1/munc18-like (SM) proteins"/>
    <property type="match status" value="2"/>
</dbReference>
<accession>A0A1D3CXH4</accession>
<dbReference type="Gene3D" id="3.40.50.2060">
    <property type="match status" value="1"/>
</dbReference>
<reference evidence="3 4" key="1">
    <citation type="journal article" date="2016" name="BMC Genomics">
        <title>Comparative genomics reveals Cyclospora cayetanensis possesses coccidia-like metabolism and invasion components but unique surface antigens.</title>
        <authorList>
            <person name="Liu S."/>
            <person name="Wang L."/>
            <person name="Zheng H."/>
            <person name="Xu Z."/>
            <person name="Roellig D.M."/>
            <person name="Li N."/>
            <person name="Frace M.A."/>
            <person name="Tang K."/>
            <person name="Arrowood M.J."/>
            <person name="Moss D.M."/>
            <person name="Zhang L."/>
            <person name="Feng Y."/>
            <person name="Xiao L."/>
        </authorList>
    </citation>
    <scope>NUCLEOTIDE SEQUENCE [LARGE SCALE GENOMIC DNA]</scope>
    <source>
        <strain evidence="3 4">CHN_HEN01</strain>
    </source>
</reference>
<dbReference type="GO" id="GO:0016192">
    <property type="term" value="P:vesicle-mediated transport"/>
    <property type="evidence" value="ECO:0007669"/>
    <property type="project" value="InterPro"/>
</dbReference>
<dbReference type="InParanoid" id="A0A1D3CXH4"/>
<dbReference type="EMBL" id="JROU02001595">
    <property type="protein sequence ID" value="OEH75894.1"/>
    <property type="molecule type" value="Genomic_DNA"/>
</dbReference>
<evidence type="ECO:0000313" key="3">
    <source>
        <dbReference type="EMBL" id="OEH75894.1"/>
    </source>
</evidence>
<dbReference type="InterPro" id="IPR027482">
    <property type="entry name" value="Sec1-like_dom2"/>
</dbReference>
<comment type="similarity">
    <text evidence="1">Belongs to the STXBP/unc-18/SEC1 family.</text>
</comment>
<feature type="compositionally biased region" description="Low complexity" evidence="2">
    <location>
        <begin position="716"/>
        <end position="730"/>
    </location>
</feature>
<evidence type="ECO:0000313" key="4">
    <source>
        <dbReference type="Proteomes" id="UP000095192"/>
    </source>
</evidence>
<comment type="caution">
    <text evidence="3">The sequence shown here is derived from an EMBL/GenBank/DDBJ whole genome shotgun (WGS) entry which is preliminary data.</text>
</comment>